<evidence type="ECO:0000256" key="2">
    <source>
        <dbReference type="ARBA" id="ARBA00023125"/>
    </source>
</evidence>
<dbReference type="PRINTS" id="PR00035">
    <property type="entry name" value="HTHGNTR"/>
</dbReference>
<dbReference type="InterPro" id="IPR000524">
    <property type="entry name" value="Tscrpt_reg_HTH_GntR"/>
</dbReference>
<dbReference type="GO" id="GO:0003677">
    <property type="term" value="F:DNA binding"/>
    <property type="evidence" value="ECO:0007669"/>
    <property type="project" value="UniProtKB-KW"/>
</dbReference>
<name>K6WA73_9MICO</name>
<dbReference type="InterPro" id="IPR011711">
    <property type="entry name" value="GntR_C"/>
</dbReference>
<keyword evidence="3" id="KW-0804">Transcription</keyword>
<dbReference type="SUPFAM" id="SSF46785">
    <property type="entry name" value="Winged helix' DNA-binding domain"/>
    <property type="match status" value="1"/>
</dbReference>
<keyword evidence="2" id="KW-0238">DNA-binding</keyword>
<dbReference type="InterPro" id="IPR036388">
    <property type="entry name" value="WH-like_DNA-bd_sf"/>
</dbReference>
<dbReference type="STRING" id="100225.SAMN05421595_2390"/>
<gene>
    <name evidence="5" type="ORF">AUCHE_16_01590</name>
</gene>
<dbReference type="Gene3D" id="1.10.10.10">
    <property type="entry name" value="Winged helix-like DNA-binding domain superfamily/Winged helix DNA-binding domain"/>
    <property type="match status" value="1"/>
</dbReference>
<evidence type="ECO:0000313" key="6">
    <source>
        <dbReference type="Proteomes" id="UP000008495"/>
    </source>
</evidence>
<dbReference type="PANTHER" id="PTHR43537:SF44">
    <property type="entry name" value="GNTR FAMILY REGULATORY PROTEIN"/>
    <property type="match status" value="1"/>
</dbReference>
<dbReference type="PROSITE" id="PS50949">
    <property type="entry name" value="HTH_GNTR"/>
    <property type="match status" value="1"/>
</dbReference>
<keyword evidence="1" id="KW-0805">Transcription regulation</keyword>
<dbReference type="InterPro" id="IPR008920">
    <property type="entry name" value="TF_FadR/GntR_C"/>
</dbReference>
<dbReference type="eggNOG" id="COG2186">
    <property type="taxonomic scope" value="Bacteria"/>
</dbReference>
<dbReference type="RefSeq" id="WP_006503494.1">
    <property type="nucleotide sequence ID" value="NZ_BAGZ01000016.1"/>
</dbReference>
<evidence type="ECO:0000256" key="3">
    <source>
        <dbReference type="ARBA" id="ARBA00023163"/>
    </source>
</evidence>
<dbReference type="OrthoDB" id="3523737at2"/>
<dbReference type="AlphaFoldDB" id="K6WA73"/>
<dbReference type="PANTHER" id="PTHR43537">
    <property type="entry name" value="TRANSCRIPTIONAL REGULATOR, GNTR FAMILY"/>
    <property type="match status" value="1"/>
</dbReference>
<dbReference type="Gene3D" id="1.20.120.530">
    <property type="entry name" value="GntR ligand-binding domain-like"/>
    <property type="match status" value="1"/>
</dbReference>
<organism evidence="5 6">
    <name type="scientific">Austwickia chelonae NBRC 105200</name>
    <dbReference type="NCBI Taxonomy" id="1184607"/>
    <lineage>
        <taxon>Bacteria</taxon>
        <taxon>Bacillati</taxon>
        <taxon>Actinomycetota</taxon>
        <taxon>Actinomycetes</taxon>
        <taxon>Micrococcales</taxon>
        <taxon>Dermatophilaceae</taxon>
        <taxon>Austwickia</taxon>
    </lineage>
</organism>
<dbReference type="Pfam" id="PF07729">
    <property type="entry name" value="FCD"/>
    <property type="match status" value="1"/>
</dbReference>
<evidence type="ECO:0000256" key="1">
    <source>
        <dbReference type="ARBA" id="ARBA00023015"/>
    </source>
</evidence>
<evidence type="ECO:0000259" key="4">
    <source>
        <dbReference type="PROSITE" id="PS50949"/>
    </source>
</evidence>
<reference evidence="5 6" key="1">
    <citation type="submission" date="2012-08" db="EMBL/GenBank/DDBJ databases">
        <title>Whole genome shotgun sequence of Austwickia chelonae NBRC 105200.</title>
        <authorList>
            <person name="Yoshida I."/>
            <person name="Hosoyama A."/>
            <person name="Tsuchikane K."/>
            <person name="Katsumata H."/>
            <person name="Ando Y."/>
            <person name="Ohji S."/>
            <person name="Hamada M."/>
            <person name="Tamura T."/>
            <person name="Yamazoe A."/>
            <person name="Yamazaki S."/>
            <person name="Fujita N."/>
        </authorList>
    </citation>
    <scope>NUCLEOTIDE SEQUENCE [LARGE SCALE GENOMIC DNA]</scope>
    <source>
        <strain evidence="5 6">NBRC 105200</strain>
    </source>
</reference>
<sequence>MAIADRRSSTWSTADGIKAYIIEYGLRPGDLMPTEADLCVALGVSRSSVREAVRTLASLDIVEVRHGHGTYVGQMSLAPLVNGLVFRLSLDAEQTLNSLRDVVHTRMALDLTVADELIARNHGKYRRELHSLLDEMERRGAAGGEFMEEDFAFHALLFKDVDNTIMGELASAFLEIYTRALPQLGVTPQEDIAQTVRTHHDMLRALETGDVDGYRAAVRAHYAPLQRAIERAVEAQTPPAEDPS</sequence>
<protein>
    <submittedName>
        <fullName evidence="5">Putative GntR family transcriptional regulator</fullName>
    </submittedName>
</protein>
<dbReference type="Pfam" id="PF00392">
    <property type="entry name" value="GntR"/>
    <property type="match status" value="1"/>
</dbReference>
<dbReference type="SUPFAM" id="SSF48008">
    <property type="entry name" value="GntR ligand-binding domain-like"/>
    <property type="match status" value="1"/>
</dbReference>
<evidence type="ECO:0000313" key="5">
    <source>
        <dbReference type="EMBL" id="GAB78737.1"/>
    </source>
</evidence>
<comment type="caution">
    <text evidence="5">The sequence shown here is derived from an EMBL/GenBank/DDBJ whole genome shotgun (WGS) entry which is preliminary data.</text>
</comment>
<dbReference type="GO" id="GO:0003700">
    <property type="term" value="F:DNA-binding transcription factor activity"/>
    <property type="evidence" value="ECO:0007669"/>
    <property type="project" value="InterPro"/>
</dbReference>
<dbReference type="SMART" id="SM00895">
    <property type="entry name" value="FCD"/>
    <property type="match status" value="1"/>
</dbReference>
<dbReference type="Proteomes" id="UP000008495">
    <property type="component" value="Unassembled WGS sequence"/>
</dbReference>
<keyword evidence="6" id="KW-1185">Reference proteome</keyword>
<dbReference type="CDD" id="cd07377">
    <property type="entry name" value="WHTH_GntR"/>
    <property type="match status" value="1"/>
</dbReference>
<feature type="domain" description="HTH gntR-type" evidence="4">
    <location>
        <begin position="7"/>
        <end position="75"/>
    </location>
</feature>
<dbReference type="InterPro" id="IPR036390">
    <property type="entry name" value="WH_DNA-bd_sf"/>
</dbReference>
<accession>K6WA73</accession>
<proteinExistence type="predicted"/>
<dbReference type="EMBL" id="BAGZ01000016">
    <property type="protein sequence ID" value="GAB78737.1"/>
    <property type="molecule type" value="Genomic_DNA"/>
</dbReference>
<dbReference type="SMART" id="SM00345">
    <property type="entry name" value="HTH_GNTR"/>
    <property type="match status" value="1"/>
</dbReference>